<evidence type="ECO:0000313" key="1">
    <source>
        <dbReference type="EMBL" id="XDQ77162.1"/>
    </source>
</evidence>
<accession>A0AB39TAU4</accession>
<dbReference type="AlphaFoldDB" id="A0AB39TAU4"/>
<proteinExistence type="predicted"/>
<name>A0AB39TAU4_9ACTN</name>
<dbReference type="SUPFAM" id="SSF47336">
    <property type="entry name" value="ACP-like"/>
    <property type="match status" value="1"/>
</dbReference>
<gene>
    <name evidence="1" type="ORF">AB2U05_01020</name>
</gene>
<protein>
    <submittedName>
        <fullName evidence="1">Acyl carrier protein</fullName>
    </submittedName>
</protein>
<organism evidence="1">
    <name type="scientific">Streptomyces sp. Y1</name>
    <dbReference type="NCBI Taxonomy" id="3238634"/>
    <lineage>
        <taxon>Bacteria</taxon>
        <taxon>Bacillati</taxon>
        <taxon>Actinomycetota</taxon>
        <taxon>Actinomycetes</taxon>
        <taxon>Kitasatosporales</taxon>
        <taxon>Streptomycetaceae</taxon>
        <taxon>Streptomyces</taxon>
    </lineage>
</organism>
<reference evidence="1" key="1">
    <citation type="submission" date="2024-07" db="EMBL/GenBank/DDBJ databases">
        <authorList>
            <person name="Yu S.T."/>
        </authorList>
    </citation>
    <scope>NUCLEOTIDE SEQUENCE</scope>
    <source>
        <strain evidence="1">Y1</strain>
    </source>
</reference>
<dbReference type="InterPro" id="IPR036736">
    <property type="entry name" value="ACP-like_sf"/>
</dbReference>
<sequence length="92" mass="9864">MTSGPEVHAGPGTPPDRAEVLTMLAAFGQRAAETVPEELGSLELTWLIAEFEQRYGIELDLDDERFGAVRTVDDATALLRAAVLADRAGARP</sequence>
<dbReference type="EMBL" id="CP163445">
    <property type="protein sequence ID" value="XDQ77162.1"/>
    <property type="molecule type" value="Genomic_DNA"/>
</dbReference>
<dbReference type="RefSeq" id="WP_244178991.1">
    <property type="nucleotide sequence ID" value="NZ_CP163445.1"/>
</dbReference>